<feature type="region of interest" description="Disordered" evidence="1">
    <location>
        <begin position="1"/>
        <end position="28"/>
    </location>
</feature>
<evidence type="ECO:0000256" key="1">
    <source>
        <dbReference type="SAM" id="MobiDB-lite"/>
    </source>
</evidence>
<gene>
    <name evidence="2" type="ORF">CXK94_21310</name>
</gene>
<evidence type="ECO:0000313" key="2">
    <source>
        <dbReference type="EMBL" id="PNG05066.1"/>
    </source>
</evidence>
<evidence type="ECO:0000313" key="3">
    <source>
        <dbReference type="Proteomes" id="UP000236023"/>
    </source>
</evidence>
<organism evidence="2 3">
    <name type="scientific">Stutzerimonas stutzeri</name>
    <name type="common">Pseudomonas stutzeri</name>
    <dbReference type="NCBI Taxonomy" id="316"/>
    <lineage>
        <taxon>Bacteria</taxon>
        <taxon>Pseudomonadati</taxon>
        <taxon>Pseudomonadota</taxon>
        <taxon>Gammaproteobacteria</taxon>
        <taxon>Pseudomonadales</taxon>
        <taxon>Pseudomonadaceae</taxon>
        <taxon>Stutzerimonas</taxon>
    </lineage>
</organism>
<accession>A0A2N8SRE5</accession>
<dbReference type="EMBL" id="POUT01000020">
    <property type="protein sequence ID" value="PNG05066.1"/>
    <property type="molecule type" value="Genomic_DNA"/>
</dbReference>
<sequence>MGEWSDYFEDFPEENPANYDENGRYDPNGIQRQERAKADYAQQRLDEVLKQKGVFHRRPSKE</sequence>
<dbReference type="RefSeq" id="WP_080977921.1">
    <property type="nucleotide sequence ID" value="NZ_CP025149.2"/>
</dbReference>
<feature type="compositionally biased region" description="Acidic residues" evidence="1">
    <location>
        <begin position="1"/>
        <end position="13"/>
    </location>
</feature>
<reference evidence="2 3" key="1">
    <citation type="submission" date="2018-01" db="EMBL/GenBank/DDBJ databases">
        <title>Denitrification phenotypes of diverse strains of Pseudomonas stutzeri.</title>
        <authorList>
            <person name="Milligan D.A."/>
            <person name="Bergaust L."/>
            <person name="Bakken L.R."/>
            <person name="Frostegard A."/>
        </authorList>
    </citation>
    <scope>NUCLEOTIDE SEQUENCE [LARGE SCALE GENOMIC DNA]</scope>
    <source>
        <strain evidence="2 3">24a75</strain>
    </source>
</reference>
<name>A0A2N8SRE5_STUST</name>
<proteinExistence type="predicted"/>
<comment type="caution">
    <text evidence="2">The sequence shown here is derived from an EMBL/GenBank/DDBJ whole genome shotgun (WGS) entry which is preliminary data.</text>
</comment>
<dbReference type="Proteomes" id="UP000236023">
    <property type="component" value="Unassembled WGS sequence"/>
</dbReference>
<protein>
    <submittedName>
        <fullName evidence="2">Uncharacterized protein</fullName>
    </submittedName>
</protein>
<dbReference type="AlphaFoldDB" id="A0A2N8SRE5"/>